<evidence type="ECO:0000259" key="2">
    <source>
        <dbReference type="Pfam" id="PF00857"/>
    </source>
</evidence>
<sequence>MIAAQPFDFPFDGRLEPSATALVVIDMQRDFLAHDGYFSRQGYDPSRLRAILPVLSRLIDGCRAAGIRIIHTRQGYRADLADMAPYEKWRRRERGLQGALLRSNPGFQLVPELEVRDEDIIVDKTCNSAFTHTDFEHILRAQGITHLLLSGCTTDVCVHTTLREACDRNFQCLTIADACASGDAYAHEAALHMVTVEFGVFGVLADSHAVLEGLARLAPVAGNLASRGSA</sequence>
<dbReference type="RefSeq" id="WP_131197685.1">
    <property type="nucleotide sequence ID" value="NZ_QJUL01000008.1"/>
</dbReference>
<dbReference type="PANTHER" id="PTHR43540:SF9">
    <property type="entry name" value="FAMILY HYDROLASE, PUTATIVE (AFU_ORTHOLOGUE AFUA_2G08700)-RELATED"/>
    <property type="match status" value="1"/>
</dbReference>
<dbReference type="AlphaFoldDB" id="A0A4Q9R6E4"/>
<gene>
    <name evidence="3" type="ORF">DNK44_07655</name>
</gene>
<reference evidence="3 4" key="1">
    <citation type="submission" date="2018-06" db="EMBL/GenBank/DDBJ databases">
        <title>Three novel Pseudomonas species isolated from symptomatic oak.</title>
        <authorList>
            <person name="Bueno-Gonzalez V."/>
            <person name="Brady C."/>
        </authorList>
    </citation>
    <scope>NUCLEOTIDE SEQUENCE [LARGE SCALE GENOMIC DNA]</scope>
    <source>
        <strain evidence="3 4">P6B</strain>
    </source>
</reference>
<accession>A0A4Q9R6E4</accession>
<dbReference type="SUPFAM" id="SSF52499">
    <property type="entry name" value="Isochorismatase-like hydrolases"/>
    <property type="match status" value="1"/>
</dbReference>
<organism evidence="3 4">
    <name type="scientific">Phytopseudomonas dryadis</name>
    <dbReference type="NCBI Taxonomy" id="2487520"/>
    <lineage>
        <taxon>Bacteria</taxon>
        <taxon>Pseudomonadati</taxon>
        <taxon>Pseudomonadota</taxon>
        <taxon>Gammaproteobacteria</taxon>
        <taxon>Pseudomonadales</taxon>
        <taxon>Pseudomonadaceae</taxon>
        <taxon>Phytopseudomonas</taxon>
    </lineage>
</organism>
<dbReference type="GO" id="GO:0016787">
    <property type="term" value="F:hydrolase activity"/>
    <property type="evidence" value="ECO:0007669"/>
    <property type="project" value="UniProtKB-KW"/>
</dbReference>
<dbReference type="PANTHER" id="PTHR43540">
    <property type="entry name" value="PEROXYUREIDOACRYLATE/UREIDOACRYLATE AMIDOHYDROLASE-RELATED"/>
    <property type="match status" value="1"/>
</dbReference>
<dbReference type="Gene3D" id="3.40.50.850">
    <property type="entry name" value="Isochorismatase-like"/>
    <property type="match status" value="1"/>
</dbReference>
<evidence type="ECO:0000313" key="4">
    <source>
        <dbReference type="Proteomes" id="UP000293172"/>
    </source>
</evidence>
<dbReference type="CDD" id="cd00431">
    <property type="entry name" value="cysteine_hydrolases"/>
    <property type="match status" value="1"/>
</dbReference>
<keyword evidence="1 3" id="KW-0378">Hydrolase</keyword>
<comment type="caution">
    <text evidence="3">The sequence shown here is derived from an EMBL/GenBank/DDBJ whole genome shotgun (WGS) entry which is preliminary data.</text>
</comment>
<dbReference type="InterPro" id="IPR000868">
    <property type="entry name" value="Isochorismatase-like_dom"/>
</dbReference>
<dbReference type="InterPro" id="IPR036380">
    <property type="entry name" value="Isochorismatase-like_sf"/>
</dbReference>
<dbReference type="EMBL" id="QJUL01000008">
    <property type="protein sequence ID" value="TBU95425.1"/>
    <property type="molecule type" value="Genomic_DNA"/>
</dbReference>
<dbReference type="Proteomes" id="UP000293172">
    <property type="component" value="Unassembled WGS sequence"/>
</dbReference>
<feature type="domain" description="Isochorismatase-like" evidence="2">
    <location>
        <begin position="20"/>
        <end position="199"/>
    </location>
</feature>
<evidence type="ECO:0000313" key="3">
    <source>
        <dbReference type="EMBL" id="TBU95425.1"/>
    </source>
</evidence>
<name>A0A4Q9R6E4_9GAMM</name>
<evidence type="ECO:0000256" key="1">
    <source>
        <dbReference type="ARBA" id="ARBA00022801"/>
    </source>
</evidence>
<protein>
    <submittedName>
        <fullName evidence="3">Cysteine hydrolase</fullName>
    </submittedName>
</protein>
<proteinExistence type="predicted"/>
<dbReference type="InterPro" id="IPR050272">
    <property type="entry name" value="Isochorismatase-like_hydrls"/>
</dbReference>
<dbReference type="Pfam" id="PF00857">
    <property type="entry name" value="Isochorismatase"/>
    <property type="match status" value="1"/>
</dbReference>
<dbReference type="OrthoDB" id="9807387at2"/>